<evidence type="ECO:0000256" key="3">
    <source>
        <dbReference type="ARBA" id="ARBA00022679"/>
    </source>
</evidence>
<dbReference type="GO" id="GO:0018104">
    <property type="term" value="P:peptidoglycan-protein cross-linking"/>
    <property type="evidence" value="ECO:0007669"/>
    <property type="project" value="TreeGrafter"/>
</dbReference>
<keyword evidence="8" id="KW-0564">Palmitate</keyword>
<dbReference type="PROSITE" id="PS51257">
    <property type="entry name" value="PROKAR_LIPOPROTEIN"/>
    <property type="match status" value="1"/>
</dbReference>
<dbReference type="EMBL" id="BJFL01000053">
    <property type="protein sequence ID" value="GDY33725.1"/>
    <property type="molecule type" value="Genomic_DNA"/>
</dbReference>
<proteinExistence type="predicted"/>
<dbReference type="Gene3D" id="2.40.440.10">
    <property type="entry name" value="L,D-transpeptidase catalytic domain-like"/>
    <property type="match status" value="1"/>
</dbReference>
<dbReference type="FunFam" id="2.40.440.10:FF:000005">
    <property type="entry name" value="L,D-transpeptidase 2"/>
    <property type="match status" value="1"/>
</dbReference>
<keyword evidence="16" id="KW-1185">Reference proteome</keyword>
<evidence type="ECO:0000313" key="16">
    <source>
        <dbReference type="Proteomes" id="UP000298860"/>
    </source>
</evidence>
<dbReference type="Gene3D" id="2.60.40.3710">
    <property type="match status" value="1"/>
</dbReference>
<protein>
    <recommendedName>
        <fullName evidence="14">L,D-TPase catalytic domain-containing protein</fullName>
    </recommendedName>
</protein>
<dbReference type="OrthoDB" id="5242354at2"/>
<dbReference type="CDD" id="cd16913">
    <property type="entry name" value="YkuD_like"/>
    <property type="match status" value="1"/>
</dbReference>
<reference evidence="16" key="1">
    <citation type="submission" date="2019-04" db="EMBL/GenBank/DDBJ databases">
        <title>Draft genome sequence of Pseudonocardiaceae bacterium SL3-2-4.</title>
        <authorList>
            <person name="Ningsih F."/>
            <person name="Yokota A."/>
            <person name="Sakai Y."/>
            <person name="Nanatani K."/>
            <person name="Yabe S."/>
            <person name="Oetari A."/>
            <person name="Sjamsuridzal W."/>
        </authorList>
    </citation>
    <scope>NUCLEOTIDE SEQUENCE [LARGE SCALE GENOMIC DNA]</scope>
    <source>
        <strain evidence="16">SL3-2-4</strain>
    </source>
</reference>
<dbReference type="CDD" id="cd13432">
    <property type="entry name" value="LDT_IgD_like_2"/>
    <property type="match status" value="1"/>
</dbReference>
<dbReference type="Pfam" id="PF03734">
    <property type="entry name" value="YkuD"/>
    <property type="match status" value="1"/>
</dbReference>
<evidence type="ECO:0000259" key="14">
    <source>
        <dbReference type="PROSITE" id="PS52029"/>
    </source>
</evidence>
<evidence type="ECO:0000313" key="15">
    <source>
        <dbReference type="EMBL" id="GDY33725.1"/>
    </source>
</evidence>
<keyword evidence="2" id="KW-1003">Cell membrane</keyword>
<keyword evidence="6 13" id="KW-0573">Peptidoglycan synthesis</keyword>
<dbReference type="Proteomes" id="UP000298860">
    <property type="component" value="Unassembled WGS sequence"/>
</dbReference>
<evidence type="ECO:0000256" key="9">
    <source>
        <dbReference type="ARBA" id="ARBA00023288"/>
    </source>
</evidence>
<gene>
    <name evidence="15" type="ORF">GTS_53580</name>
</gene>
<dbReference type="InterPro" id="IPR005490">
    <property type="entry name" value="LD_TPept_cat_dom"/>
</dbReference>
<comment type="caution">
    <text evidence="15">The sequence shown here is derived from an EMBL/GenBank/DDBJ whole genome shotgun (WGS) entry which is preliminary data.</text>
</comment>
<feature type="domain" description="L,D-TPase catalytic" evidence="14">
    <location>
        <begin position="240"/>
        <end position="364"/>
    </location>
</feature>
<evidence type="ECO:0000256" key="4">
    <source>
        <dbReference type="ARBA" id="ARBA00022729"/>
    </source>
</evidence>
<evidence type="ECO:0000256" key="2">
    <source>
        <dbReference type="ARBA" id="ARBA00022475"/>
    </source>
</evidence>
<dbReference type="PROSITE" id="PS52029">
    <property type="entry name" value="LD_TPASE"/>
    <property type="match status" value="1"/>
</dbReference>
<keyword evidence="4" id="KW-0732">Signal</keyword>
<keyword evidence="10" id="KW-0012">Acyltransferase</keyword>
<dbReference type="GO" id="GO:0016746">
    <property type="term" value="F:acyltransferase activity"/>
    <property type="evidence" value="ECO:0007669"/>
    <property type="project" value="UniProtKB-KW"/>
</dbReference>
<evidence type="ECO:0000256" key="10">
    <source>
        <dbReference type="ARBA" id="ARBA00023315"/>
    </source>
</evidence>
<dbReference type="PANTHER" id="PTHR30582:SF2">
    <property type="entry name" value="L,D-TRANSPEPTIDASE YCIB-RELATED"/>
    <property type="match status" value="1"/>
</dbReference>
<comment type="pathway">
    <text evidence="1 13">Cell wall biogenesis; peptidoglycan biosynthesis.</text>
</comment>
<dbReference type="InterPro" id="IPR041280">
    <property type="entry name" value="Big_10"/>
</dbReference>
<evidence type="ECO:0000256" key="12">
    <source>
        <dbReference type="ARBA" id="ARBA00060592"/>
    </source>
</evidence>
<dbReference type="PANTHER" id="PTHR30582">
    <property type="entry name" value="L,D-TRANSPEPTIDASE"/>
    <property type="match status" value="1"/>
</dbReference>
<evidence type="ECO:0000256" key="11">
    <source>
        <dbReference type="ARBA" id="ARBA00023316"/>
    </source>
</evidence>
<dbReference type="SUPFAM" id="SSF141523">
    <property type="entry name" value="L,D-transpeptidase catalytic domain-like"/>
    <property type="match status" value="1"/>
</dbReference>
<dbReference type="Gene3D" id="2.60.40.3780">
    <property type="match status" value="1"/>
</dbReference>
<keyword evidence="5 13" id="KW-0133">Cell shape</keyword>
<dbReference type="GO" id="GO:0008360">
    <property type="term" value="P:regulation of cell shape"/>
    <property type="evidence" value="ECO:0007669"/>
    <property type="project" value="UniProtKB-UniRule"/>
</dbReference>
<dbReference type="AlphaFoldDB" id="A0A4D4JA72"/>
<evidence type="ECO:0000256" key="8">
    <source>
        <dbReference type="ARBA" id="ARBA00023139"/>
    </source>
</evidence>
<organism evidence="15 16">
    <name type="scientific">Gandjariella thermophila</name>
    <dbReference type="NCBI Taxonomy" id="1931992"/>
    <lineage>
        <taxon>Bacteria</taxon>
        <taxon>Bacillati</taxon>
        <taxon>Actinomycetota</taxon>
        <taxon>Actinomycetes</taxon>
        <taxon>Pseudonocardiales</taxon>
        <taxon>Pseudonocardiaceae</taxon>
        <taxon>Gandjariella</taxon>
    </lineage>
</organism>
<evidence type="ECO:0000256" key="5">
    <source>
        <dbReference type="ARBA" id="ARBA00022960"/>
    </source>
</evidence>
<dbReference type="UniPathway" id="UPA00219"/>
<comment type="pathway">
    <text evidence="12">Glycan biosynthesis.</text>
</comment>
<keyword evidence="11 13" id="KW-0961">Cell wall biogenesis/degradation</keyword>
<evidence type="ECO:0000256" key="7">
    <source>
        <dbReference type="ARBA" id="ARBA00023136"/>
    </source>
</evidence>
<keyword evidence="7" id="KW-0472">Membrane</keyword>
<evidence type="ECO:0000256" key="13">
    <source>
        <dbReference type="PROSITE-ProRule" id="PRU01373"/>
    </source>
</evidence>
<sequence length="393" mass="41639">MVQSAVRGGNGPLRGSLGVAAMWGVLTVLIAACTGGGGPDPGPGSVRLVILPADQAAGVEPDKPVTVSATGGRLTEVVVTNPEGKRVAGEISPDGRRWTSTEPLGYGRGYTVRATGTGIDGRTATATSSFTTVKPDKQASVWINPGDNEVIGIGHPLAFTFDTPVTDKAAAERAIRIETVPTVEGAFHWFNDKELRWRPREFWKPGTKITISADVYGRNLGGGVFGQSDVRATATVGDAVVAHADGATHQMTVEVNGREVRTIPISLGRPAFPSNNGIHVVSDKGENVVMDSMTFGLAYSAGGYRTTVQWATRISNGGEYVHAAPWSVGEQGYSNVSHGCINMSTEAARWFFGLAKPGDVVIITNSGGPELQPWDGWGDWQMPWEQWIRGGDR</sequence>
<feature type="active site" description="Nucleophile" evidence="13">
    <location>
        <position position="340"/>
    </location>
</feature>
<feature type="active site" description="Proton donor/acceptor" evidence="13">
    <location>
        <position position="322"/>
    </location>
</feature>
<keyword evidence="3" id="KW-0808">Transferase</keyword>
<dbReference type="GO" id="GO:0005576">
    <property type="term" value="C:extracellular region"/>
    <property type="evidence" value="ECO:0007669"/>
    <property type="project" value="TreeGrafter"/>
</dbReference>
<dbReference type="Pfam" id="PF17964">
    <property type="entry name" value="Big_10"/>
    <property type="match status" value="1"/>
</dbReference>
<name>A0A4D4JA72_9PSEU</name>
<evidence type="ECO:0000256" key="1">
    <source>
        <dbReference type="ARBA" id="ARBA00004752"/>
    </source>
</evidence>
<dbReference type="InterPro" id="IPR038063">
    <property type="entry name" value="Transpep_catalytic_dom"/>
</dbReference>
<dbReference type="FunFam" id="2.60.40.3780:FF:000001">
    <property type="entry name" value="L,D-transpeptidase 2"/>
    <property type="match status" value="1"/>
</dbReference>
<accession>A0A4D4JA72</accession>
<keyword evidence="9" id="KW-0449">Lipoprotein</keyword>
<dbReference type="InterPro" id="IPR050979">
    <property type="entry name" value="LD-transpeptidase"/>
</dbReference>
<dbReference type="GO" id="GO:0071972">
    <property type="term" value="F:peptidoglycan L,D-transpeptidase activity"/>
    <property type="evidence" value="ECO:0007669"/>
    <property type="project" value="TreeGrafter"/>
</dbReference>
<dbReference type="GO" id="GO:0071555">
    <property type="term" value="P:cell wall organization"/>
    <property type="evidence" value="ECO:0007669"/>
    <property type="project" value="UniProtKB-UniRule"/>
</dbReference>
<evidence type="ECO:0000256" key="6">
    <source>
        <dbReference type="ARBA" id="ARBA00022984"/>
    </source>
</evidence>